<reference evidence="2" key="1">
    <citation type="submission" date="2020-01" db="EMBL/GenBank/DDBJ databases">
        <authorList>
            <consortium name="DOE Joint Genome Institute"/>
            <person name="Haridas S."/>
            <person name="Albert R."/>
            <person name="Binder M."/>
            <person name="Bloem J."/>
            <person name="Labutti K."/>
            <person name="Salamov A."/>
            <person name="Andreopoulos B."/>
            <person name="Baker S.E."/>
            <person name="Barry K."/>
            <person name="Bills G."/>
            <person name="Bluhm B.H."/>
            <person name="Cannon C."/>
            <person name="Castanera R."/>
            <person name="Culley D.E."/>
            <person name="Daum C."/>
            <person name="Ezra D."/>
            <person name="Gonzalez J.B."/>
            <person name="Henrissat B."/>
            <person name="Kuo A."/>
            <person name="Liang C."/>
            <person name="Lipzen A."/>
            <person name="Lutzoni F."/>
            <person name="Magnuson J."/>
            <person name="Mondo S."/>
            <person name="Nolan M."/>
            <person name="Ohm R."/>
            <person name="Pangilinan J."/>
            <person name="Park H.-J."/>
            <person name="Ramirez L."/>
            <person name="Alfaro M."/>
            <person name="Sun H."/>
            <person name="Tritt A."/>
            <person name="Yoshinaga Y."/>
            <person name="Zwiers L.-H."/>
            <person name="Turgeon B.G."/>
            <person name="Goodwin S.B."/>
            <person name="Spatafora J.W."/>
            <person name="Crous P.W."/>
            <person name="Grigoriev I.V."/>
        </authorList>
    </citation>
    <scope>NUCLEOTIDE SEQUENCE</scope>
    <source>
        <strain evidence="2">CBS 342.82</strain>
    </source>
</reference>
<proteinExistence type="predicted"/>
<protein>
    <submittedName>
        <fullName evidence="2">Uncharacterized protein</fullName>
    </submittedName>
</protein>
<organism evidence="2">
    <name type="scientific">Dissoconium aciculare CBS 342.82</name>
    <dbReference type="NCBI Taxonomy" id="1314786"/>
    <lineage>
        <taxon>Eukaryota</taxon>
        <taxon>Fungi</taxon>
        <taxon>Dikarya</taxon>
        <taxon>Ascomycota</taxon>
        <taxon>Pezizomycotina</taxon>
        <taxon>Dothideomycetes</taxon>
        <taxon>Dothideomycetidae</taxon>
        <taxon>Mycosphaerellales</taxon>
        <taxon>Dissoconiaceae</taxon>
        <taxon>Dissoconium</taxon>
    </lineage>
</organism>
<dbReference type="GeneID" id="54360729"/>
<dbReference type="Proteomes" id="UP000504637">
    <property type="component" value="Unplaced"/>
</dbReference>
<evidence type="ECO:0000313" key="1">
    <source>
        <dbReference type="Proteomes" id="UP000504637"/>
    </source>
</evidence>
<gene>
    <name evidence="2" type="ORF">K489DRAFT_368156</name>
</gene>
<accession>A0A6J3MDK9</accession>
<sequence>MQQSDHEIRILPQAAATSCKAEEGISHYTTGNKIRLHAALARNTIITFVFHPWNNNFPKSIHCSGLLHTDVVKDSSCGSCVVQESRIRKGRDREDEKNGESHGLQDTGDRLIIVAYLKYTLEQSSSPLLSRFVSYFDIDRCVARSESYILLRSRHATRASHSWYTYASGALVQKPNMYDEACIYYTVFSQHLGHGTR</sequence>
<dbReference type="AlphaFoldDB" id="A0A6J3MDK9"/>
<reference evidence="2" key="2">
    <citation type="submission" date="2020-04" db="EMBL/GenBank/DDBJ databases">
        <authorList>
            <consortium name="NCBI Genome Project"/>
        </authorList>
    </citation>
    <scope>NUCLEOTIDE SEQUENCE</scope>
    <source>
        <strain evidence="2">CBS 342.82</strain>
    </source>
</reference>
<evidence type="ECO:0000313" key="2">
    <source>
        <dbReference type="RefSeq" id="XP_033461968.1"/>
    </source>
</evidence>
<name>A0A6J3MDK9_9PEZI</name>
<reference evidence="2" key="3">
    <citation type="submission" date="2025-08" db="UniProtKB">
        <authorList>
            <consortium name="RefSeq"/>
        </authorList>
    </citation>
    <scope>IDENTIFICATION</scope>
    <source>
        <strain evidence="2">CBS 342.82</strain>
    </source>
</reference>
<dbReference type="RefSeq" id="XP_033461968.1">
    <property type="nucleotide sequence ID" value="XM_033602929.1"/>
</dbReference>
<keyword evidence="1" id="KW-1185">Reference proteome</keyword>